<dbReference type="PANTHER" id="PTHR46832:SF1">
    <property type="entry name" value="5'-METHYLTHIOADENOSINE_S-ADENOSYLHOMOCYSTEINE NUCLEOSIDASE"/>
    <property type="match status" value="1"/>
</dbReference>
<evidence type="ECO:0000256" key="1">
    <source>
        <dbReference type="ARBA" id="ARBA00004945"/>
    </source>
</evidence>
<evidence type="ECO:0000313" key="7">
    <source>
        <dbReference type="EMBL" id="HIV09813.1"/>
    </source>
</evidence>
<evidence type="ECO:0000256" key="5">
    <source>
        <dbReference type="ARBA" id="ARBA00023167"/>
    </source>
</evidence>
<dbReference type="Gene3D" id="3.40.50.1580">
    <property type="entry name" value="Nucleoside phosphorylase domain"/>
    <property type="match status" value="1"/>
</dbReference>
<dbReference type="NCBIfam" id="NF004079">
    <property type="entry name" value="PRK05584.1"/>
    <property type="match status" value="1"/>
</dbReference>
<dbReference type="NCBIfam" id="TIGR01704">
    <property type="entry name" value="MTA_SAH-Nsdase"/>
    <property type="match status" value="1"/>
</dbReference>
<accession>A0A9D1NPD3</accession>
<name>A0A9D1NPD3_9BACT</name>
<dbReference type="InterPro" id="IPR010049">
    <property type="entry name" value="MTA_SAH_Nsdase"/>
</dbReference>
<dbReference type="AlphaFoldDB" id="A0A9D1NPD3"/>
<dbReference type="PANTHER" id="PTHR46832">
    <property type="entry name" value="5'-METHYLTHIOADENOSINE/S-ADENOSYLHOMOCYSTEINE NUCLEOSIDASE"/>
    <property type="match status" value="1"/>
</dbReference>
<evidence type="ECO:0000256" key="2">
    <source>
        <dbReference type="ARBA" id="ARBA00011974"/>
    </source>
</evidence>
<keyword evidence="4 7" id="KW-0378">Hydrolase</keyword>
<dbReference type="EC" id="3.2.2.9" evidence="2"/>
<evidence type="ECO:0000256" key="4">
    <source>
        <dbReference type="ARBA" id="ARBA00022801"/>
    </source>
</evidence>
<dbReference type="GO" id="GO:0019284">
    <property type="term" value="P:L-methionine salvage from S-adenosylmethionine"/>
    <property type="evidence" value="ECO:0007669"/>
    <property type="project" value="TreeGrafter"/>
</dbReference>
<sequence>MQETAHPWAILGALDREVALLRERMAVDRTERALGTEFAFGTLLGRPVALACCGVGKVNAAACATWLLCARGCGLILNAGIAGAVGHGLRTLDVVASRELCFHDQDPVMLKYFPARRFFPGDPALLDLCRRACARPGVLQGAYREGRVATGDRFVADRATRDRIVADCAPDCVEMEGAAIAHVAFAAAKPCLVIRTMSDCADDDADDVYDDFIERAADQSARIVLAMLEEARA</sequence>
<evidence type="ECO:0000313" key="8">
    <source>
        <dbReference type="Proteomes" id="UP000886845"/>
    </source>
</evidence>
<reference evidence="7" key="2">
    <citation type="journal article" date="2021" name="PeerJ">
        <title>Extensive microbial diversity within the chicken gut microbiome revealed by metagenomics and culture.</title>
        <authorList>
            <person name="Gilroy R."/>
            <person name="Ravi A."/>
            <person name="Getino M."/>
            <person name="Pursley I."/>
            <person name="Horton D.L."/>
            <person name="Alikhan N.F."/>
            <person name="Baker D."/>
            <person name="Gharbi K."/>
            <person name="Hall N."/>
            <person name="Watson M."/>
            <person name="Adriaenssens E.M."/>
            <person name="Foster-Nyarko E."/>
            <person name="Jarju S."/>
            <person name="Secka A."/>
            <person name="Antonio M."/>
            <person name="Oren A."/>
            <person name="Chaudhuri R.R."/>
            <person name="La Ragione R."/>
            <person name="Hildebrand F."/>
            <person name="Pallen M.J."/>
        </authorList>
    </citation>
    <scope>NUCLEOTIDE SEQUENCE</scope>
    <source>
        <strain evidence="7">35461</strain>
    </source>
</reference>
<dbReference type="GO" id="GO:0009164">
    <property type="term" value="P:nucleoside catabolic process"/>
    <property type="evidence" value="ECO:0007669"/>
    <property type="project" value="InterPro"/>
</dbReference>
<feature type="domain" description="Nucleoside phosphorylase" evidence="6">
    <location>
        <begin position="9"/>
        <end position="229"/>
    </location>
</feature>
<reference evidence="7" key="1">
    <citation type="submission" date="2020-10" db="EMBL/GenBank/DDBJ databases">
        <authorList>
            <person name="Gilroy R."/>
        </authorList>
    </citation>
    <scope>NUCLEOTIDE SEQUENCE</scope>
    <source>
        <strain evidence="7">35461</strain>
    </source>
</reference>
<dbReference type="InterPro" id="IPR000845">
    <property type="entry name" value="Nucleoside_phosphorylase_d"/>
</dbReference>
<organism evidence="7 8">
    <name type="scientific">Candidatus Spyradenecus faecavium</name>
    <dbReference type="NCBI Taxonomy" id="2840947"/>
    <lineage>
        <taxon>Bacteria</taxon>
        <taxon>Pseudomonadati</taxon>
        <taxon>Lentisphaerota</taxon>
        <taxon>Lentisphaeria</taxon>
        <taxon>Lentisphaerales</taxon>
        <taxon>Lentisphaeraceae</taxon>
        <taxon>Lentisphaeraceae incertae sedis</taxon>
        <taxon>Candidatus Spyradenecus</taxon>
    </lineage>
</organism>
<dbReference type="InterPro" id="IPR035994">
    <property type="entry name" value="Nucleoside_phosphorylase_sf"/>
</dbReference>
<dbReference type="EMBL" id="DVOR01000221">
    <property type="protein sequence ID" value="HIV09813.1"/>
    <property type="molecule type" value="Genomic_DNA"/>
</dbReference>
<keyword evidence="5" id="KW-0486">Methionine biosynthesis</keyword>
<dbReference type="GO" id="GO:0008930">
    <property type="term" value="F:methylthioadenosine nucleosidase activity"/>
    <property type="evidence" value="ECO:0007669"/>
    <property type="project" value="InterPro"/>
</dbReference>
<dbReference type="GO" id="GO:0008782">
    <property type="term" value="F:adenosylhomocysteine nucleosidase activity"/>
    <property type="evidence" value="ECO:0007669"/>
    <property type="project" value="UniProtKB-EC"/>
</dbReference>
<evidence type="ECO:0000256" key="3">
    <source>
        <dbReference type="ARBA" id="ARBA00022605"/>
    </source>
</evidence>
<comment type="pathway">
    <text evidence="1">Amino-acid biosynthesis; L-methionine biosynthesis via salvage pathway; S-methyl-5-thio-alpha-D-ribose 1-phosphate from S-methyl-5'-thioadenosine (hydrolase route): step 1/2.</text>
</comment>
<keyword evidence="7" id="KW-0326">Glycosidase</keyword>
<dbReference type="Proteomes" id="UP000886845">
    <property type="component" value="Unassembled WGS sequence"/>
</dbReference>
<protein>
    <recommendedName>
        <fullName evidence="2">adenosylhomocysteine nucleosidase</fullName>
        <ecNumber evidence="2">3.2.2.9</ecNumber>
    </recommendedName>
</protein>
<keyword evidence="3" id="KW-0028">Amino-acid biosynthesis</keyword>
<evidence type="ECO:0000259" key="6">
    <source>
        <dbReference type="Pfam" id="PF01048"/>
    </source>
</evidence>
<dbReference type="CDD" id="cd09008">
    <property type="entry name" value="MTAN"/>
    <property type="match status" value="1"/>
</dbReference>
<gene>
    <name evidence="7" type="ORF">IAC79_06850</name>
</gene>
<comment type="caution">
    <text evidence="7">The sequence shown here is derived from an EMBL/GenBank/DDBJ whole genome shotgun (WGS) entry which is preliminary data.</text>
</comment>
<dbReference type="GO" id="GO:0005829">
    <property type="term" value="C:cytosol"/>
    <property type="evidence" value="ECO:0007669"/>
    <property type="project" value="TreeGrafter"/>
</dbReference>
<proteinExistence type="predicted"/>
<dbReference type="GO" id="GO:0019509">
    <property type="term" value="P:L-methionine salvage from methylthioadenosine"/>
    <property type="evidence" value="ECO:0007669"/>
    <property type="project" value="InterPro"/>
</dbReference>
<dbReference type="SUPFAM" id="SSF53167">
    <property type="entry name" value="Purine and uridine phosphorylases"/>
    <property type="match status" value="1"/>
</dbReference>
<dbReference type="Pfam" id="PF01048">
    <property type="entry name" value="PNP_UDP_1"/>
    <property type="match status" value="1"/>
</dbReference>